<accession>A0A8H6TE53</accession>
<dbReference type="EMBL" id="JACAZF010000001">
    <property type="protein sequence ID" value="KAF7316028.1"/>
    <property type="molecule type" value="Genomic_DNA"/>
</dbReference>
<feature type="region of interest" description="Disordered" evidence="1">
    <location>
        <begin position="1"/>
        <end position="114"/>
    </location>
</feature>
<dbReference type="RefSeq" id="XP_037226051.1">
    <property type="nucleotide sequence ID" value="XM_037358141.1"/>
</dbReference>
<feature type="compositionally biased region" description="Polar residues" evidence="1">
    <location>
        <begin position="80"/>
        <end position="112"/>
    </location>
</feature>
<evidence type="ECO:0000313" key="3">
    <source>
        <dbReference type="Proteomes" id="UP000636479"/>
    </source>
</evidence>
<dbReference type="InterPro" id="IPR012479">
    <property type="entry name" value="SAP30BP"/>
</dbReference>
<protein>
    <submittedName>
        <fullName evidence="2">HCNGP-domain-containing protein</fullName>
    </submittedName>
</protein>
<feature type="region of interest" description="Disordered" evidence="1">
    <location>
        <begin position="235"/>
        <end position="281"/>
    </location>
</feature>
<feature type="compositionally biased region" description="Basic and acidic residues" evidence="1">
    <location>
        <begin position="257"/>
        <end position="281"/>
    </location>
</feature>
<dbReference type="GeneID" id="59340657"/>
<gene>
    <name evidence="2" type="ORF">MIND_00120500</name>
</gene>
<evidence type="ECO:0000256" key="1">
    <source>
        <dbReference type="SAM" id="MobiDB-lite"/>
    </source>
</evidence>
<dbReference type="OrthoDB" id="1714508at2759"/>
<organism evidence="2 3">
    <name type="scientific">Mycena indigotica</name>
    <dbReference type="NCBI Taxonomy" id="2126181"/>
    <lineage>
        <taxon>Eukaryota</taxon>
        <taxon>Fungi</taxon>
        <taxon>Dikarya</taxon>
        <taxon>Basidiomycota</taxon>
        <taxon>Agaricomycotina</taxon>
        <taxon>Agaricomycetes</taxon>
        <taxon>Agaricomycetidae</taxon>
        <taxon>Agaricales</taxon>
        <taxon>Marasmiineae</taxon>
        <taxon>Mycenaceae</taxon>
        <taxon>Mycena</taxon>
    </lineage>
</organism>
<dbReference type="AlphaFoldDB" id="A0A8H6TE53"/>
<dbReference type="GO" id="GO:0005634">
    <property type="term" value="C:nucleus"/>
    <property type="evidence" value="ECO:0007669"/>
    <property type="project" value="TreeGrafter"/>
</dbReference>
<proteinExistence type="predicted"/>
<name>A0A8H6TE53_9AGAR</name>
<keyword evidence="3" id="KW-1185">Reference proteome</keyword>
<evidence type="ECO:0000313" key="2">
    <source>
        <dbReference type="EMBL" id="KAF7316028.1"/>
    </source>
</evidence>
<dbReference type="Pfam" id="PF07818">
    <property type="entry name" value="HCNGP"/>
    <property type="match status" value="1"/>
</dbReference>
<dbReference type="PANTHER" id="PTHR13464">
    <property type="entry name" value="TRANSCRIPTIONAL REGULATOR PROTEIN HCNGP"/>
    <property type="match status" value="1"/>
</dbReference>
<sequence>MLPGLAAYGDDSDTEPTTRSSPPHRNGPIHDTATRAQVKGGGDATRKLKSQLVIKRPPTTHKAHPRASTSGSPQKPAPPLSTSSTPRNTPTADDNPSSDTKPNTDASSSSVSRFDELTRIRELLRPAPIPGLVDWGIPPAPDGPCDPAMEAKLAQFHALKHADPPKHFNDSLMGSRAFRNPHLYAKLVEFVAADERATNFPSELWDLGNIGGEEGWDAEKIGMSFSRPLLSIAEYPTRSGTPGKRTQIQFTSGKPSQTDRERYHPYAREKDKEREGKTRWG</sequence>
<comment type="caution">
    <text evidence="2">The sequence shown here is derived from an EMBL/GenBank/DDBJ whole genome shotgun (WGS) entry which is preliminary data.</text>
</comment>
<dbReference type="Proteomes" id="UP000636479">
    <property type="component" value="Unassembled WGS sequence"/>
</dbReference>
<reference evidence="2" key="1">
    <citation type="submission" date="2020-05" db="EMBL/GenBank/DDBJ databases">
        <title>Mycena genomes resolve the evolution of fungal bioluminescence.</title>
        <authorList>
            <person name="Tsai I.J."/>
        </authorList>
    </citation>
    <scope>NUCLEOTIDE SEQUENCE</scope>
    <source>
        <strain evidence="2">171206Taipei</strain>
    </source>
</reference>
<dbReference type="GO" id="GO:0006355">
    <property type="term" value="P:regulation of DNA-templated transcription"/>
    <property type="evidence" value="ECO:0007669"/>
    <property type="project" value="InterPro"/>
</dbReference>
<dbReference type="PANTHER" id="PTHR13464:SF0">
    <property type="entry name" value="SAP30-BINDING PROTEIN"/>
    <property type="match status" value="1"/>
</dbReference>
<feature type="compositionally biased region" description="Polar residues" evidence="1">
    <location>
        <begin position="238"/>
        <end position="256"/>
    </location>
</feature>